<dbReference type="Pfam" id="PF25218">
    <property type="entry name" value="TseH"/>
    <property type="match status" value="1"/>
</dbReference>
<dbReference type="Pfam" id="PF20405">
    <property type="entry name" value="DUF6695"/>
    <property type="match status" value="1"/>
</dbReference>
<dbReference type="InterPro" id="IPR057382">
    <property type="entry name" value="TseH"/>
</dbReference>
<evidence type="ECO:0000313" key="4">
    <source>
        <dbReference type="Proteomes" id="UP001595878"/>
    </source>
</evidence>
<keyword evidence="4" id="KW-1185">Reference proteome</keyword>
<sequence>MKNTGKIIVLAFPDTFVKMSDELMCKILPLVGLGTRTHIKAGHAALVLIESETGVAQYFDFGRYITPPGKGRVRGALTDVELVVPVKAQIKNHKLINLNELLLWLEAHPEKTHGEGRLVASLCDTVDYDKALSYIMGLQGQGSIPYKAFGKVGSNCARFVTDTILASTNNNSIIKYLKRNKKFTPSTVGNVERSASQEGVYEIYNGCIKPYTSTALKENLTNFFDRKVPEVLNQDGMSVEVPEGATFLDGTGSGAYFYLEVQGDKTKALVKRYTERGVQDFCGTTQLPEGFDATQPYKFVYDSNCSYCTIQQGEEIFRLELTEQRVASLMQKVRSA</sequence>
<evidence type="ECO:0000259" key="1">
    <source>
        <dbReference type="Pfam" id="PF20405"/>
    </source>
</evidence>
<proteinExistence type="predicted"/>
<evidence type="ECO:0000259" key="2">
    <source>
        <dbReference type="Pfam" id="PF25218"/>
    </source>
</evidence>
<name>A0ABV9LA77_9FLAO</name>
<accession>A0ABV9LA77</accession>
<feature type="domain" description="DUF6695" evidence="1">
    <location>
        <begin position="245"/>
        <end position="321"/>
    </location>
</feature>
<reference evidence="4" key="1">
    <citation type="journal article" date="2019" name="Int. J. Syst. Evol. Microbiol.">
        <title>The Global Catalogue of Microorganisms (GCM) 10K type strain sequencing project: providing services to taxonomists for standard genome sequencing and annotation.</title>
        <authorList>
            <consortium name="The Broad Institute Genomics Platform"/>
            <consortium name="The Broad Institute Genome Sequencing Center for Infectious Disease"/>
            <person name="Wu L."/>
            <person name="Ma J."/>
        </authorList>
    </citation>
    <scope>NUCLEOTIDE SEQUENCE [LARGE SCALE GENOMIC DNA]</scope>
    <source>
        <strain evidence="4">CGMCC 4.7427</strain>
    </source>
</reference>
<evidence type="ECO:0000313" key="3">
    <source>
        <dbReference type="EMBL" id="MFC4691049.1"/>
    </source>
</evidence>
<dbReference type="Proteomes" id="UP001595878">
    <property type="component" value="Unassembled WGS sequence"/>
</dbReference>
<feature type="domain" description="Type VI secretion system effector TseH-like" evidence="2">
    <location>
        <begin position="7"/>
        <end position="173"/>
    </location>
</feature>
<protein>
    <submittedName>
        <fullName evidence="3">DUF6695 family protein</fullName>
    </submittedName>
</protein>
<dbReference type="InterPro" id="IPR046517">
    <property type="entry name" value="DUF6695"/>
</dbReference>
<comment type="caution">
    <text evidence="3">The sequence shown here is derived from an EMBL/GenBank/DDBJ whole genome shotgun (WGS) entry which is preliminary data.</text>
</comment>
<organism evidence="3 4">
    <name type="scientific">Dokdonia genika</name>
    <dbReference type="NCBI Taxonomy" id="308113"/>
    <lineage>
        <taxon>Bacteria</taxon>
        <taxon>Pseudomonadati</taxon>
        <taxon>Bacteroidota</taxon>
        <taxon>Flavobacteriia</taxon>
        <taxon>Flavobacteriales</taxon>
        <taxon>Flavobacteriaceae</taxon>
        <taxon>Dokdonia</taxon>
    </lineage>
</organism>
<gene>
    <name evidence="3" type="ORF">ACFO5T_11460</name>
</gene>
<dbReference type="EMBL" id="JBHSHB010000023">
    <property type="protein sequence ID" value="MFC4691049.1"/>
    <property type="molecule type" value="Genomic_DNA"/>
</dbReference>
<dbReference type="RefSeq" id="WP_380034513.1">
    <property type="nucleotide sequence ID" value="NZ_JBHSHB010000023.1"/>
</dbReference>